<proteinExistence type="predicted"/>
<dbReference type="Proteomes" id="UP001519064">
    <property type="component" value="Unassembled WGS sequence"/>
</dbReference>
<evidence type="ECO:0000313" key="2">
    <source>
        <dbReference type="EMBL" id="MBO8192480.1"/>
    </source>
</evidence>
<name>A0ABS3XAQ7_9ACTN</name>
<feature type="compositionally biased region" description="Basic and acidic residues" evidence="1">
    <location>
        <begin position="14"/>
        <end position="23"/>
    </location>
</feature>
<organism evidence="2 3">
    <name type="scientific">Streptomyces oryzae</name>
    <dbReference type="NCBI Taxonomy" id="1434886"/>
    <lineage>
        <taxon>Bacteria</taxon>
        <taxon>Bacillati</taxon>
        <taxon>Actinomycetota</taxon>
        <taxon>Actinomycetes</taxon>
        <taxon>Kitasatosporales</taxon>
        <taxon>Streptomycetaceae</taxon>
        <taxon>Streptomyces</taxon>
    </lineage>
</organism>
<reference evidence="2 3" key="1">
    <citation type="submission" date="2020-11" db="EMBL/GenBank/DDBJ databases">
        <title>Streptomyces spirodelae sp. nov., isolated from duckweed.</title>
        <authorList>
            <person name="Saimee Y."/>
            <person name="Duangmal K."/>
        </authorList>
    </citation>
    <scope>NUCLEOTIDE SEQUENCE [LARGE SCALE GENOMIC DNA]</scope>
    <source>
        <strain evidence="2 3">S16-07</strain>
    </source>
</reference>
<protein>
    <submittedName>
        <fullName evidence="2">Uncharacterized protein</fullName>
    </submittedName>
</protein>
<comment type="caution">
    <text evidence="2">The sequence shown here is derived from an EMBL/GenBank/DDBJ whole genome shotgun (WGS) entry which is preliminary data.</text>
</comment>
<feature type="region of interest" description="Disordered" evidence="1">
    <location>
        <begin position="1"/>
        <end position="23"/>
    </location>
</feature>
<evidence type="ECO:0000313" key="3">
    <source>
        <dbReference type="Proteomes" id="UP001519064"/>
    </source>
</evidence>
<gene>
    <name evidence="2" type="ORF">ITI46_12510</name>
</gene>
<evidence type="ECO:0000256" key="1">
    <source>
        <dbReference type="SAM" id="MobiDB-lite"/>
    </source>
</evidence>
<keyword evidence="3" id="KW-1185">Reference proteome</keyword>
<sequence length="88" mass="9363">MNASTAGRTRRCAAAHEADPTPCEGRRTAVTVLDGNGTQHTGCIHHTARLLASLDGARLHPSAAALPWACEVYCRAAQLPPYAWQVGR</sequence>
<dbReference type="RefSeq" id="WP_209239573.1">
    <property type="nucleotide sequence ID" value="NZ_JADKMA010000051.1"/>
</dbReference>
<dbReference type="EMBL" id="JADKMA010000051">
    <property type="protein sequence ID" value="MBO8192480.1"/>
    <property type="molecule type" value="Genomic_DNA"/>
</dbReference>
<accession>A0ABS3XAQ7</accession>